<comment type="subcellular location">
    <subcellularLocation>
        <location evidence="1">Nucleus</location>
    </subcellularLocation>
</comment>
<proteinExistence type="predicted"/>
<dbReference type="InterPro" id="IPR036638">
    <property type="entry name" value="HLH_DNA-bd_sf"/>
</dbReference>
<dbReference type="InterPro" id="IPR011598">
    <property type="entry name" value="bHLH_dom"/>
</dbReference>
<dbReference type="PANTHER" id="PTHR31945">
    <property type="entry name" value="TRANSCRIPTION FACTOR SCREAM2-RELATED"/>
    <property type="match status" value="1"/>
</dbReference>
<dbReference type="GO" id="GO:0003700">
    <property type="term" value="F:DNA-binding transcription factor activity"/>
    <property type="evidence" value="ECO:0007669"/>
    <property type="project" value="TreeGrafter"/>
</dbReference>
<keyword evidence="7" id="KW-1185">Reference proteome</keyword>
<dbReference type="GO" id="GO:0046983">
    <property type="term" value="F:protein dimerization activity"/>
    <property type="evidence" value="ECO:0007669"/>
    <property type="project" value="InterPro"/>
</dbReference>
<evidence type="ECO:0000256" key="1">
    <source>
        <dbReference type="ARBA" id="ARBA00004123"/>
    </source>
</evidence>
<accession>A0AAP0PEM5</accession>
<dbReference type="Proteomes" id="UP001417504">
    <property type="component" value="Unassembled WGS sequence"/>
</dbReference>
<dbReference type="GO" id="GO:0043565">
    <property type="term" value="F:sequence-specific DNA binding"/>
    <property type="evidence" value="ECO:0007669"/>
    <property type="project" value="TreeGrafter"/>
</dbReference>
<keyword evidence="2" id="KW-0805">Transcription regulation</keyword>
<evidence type="ECO:0000259" key="5">
    <source>
        <dbReference type="PROSITE" id="PS50888"/>
    </source>
</evidence>
<dbReference type="InterPro" id="IPR051358">
    <property type="entry name" value="TF_AMS/ICE1/BHLH6-like"/>
</dbReference>
<sequence>MESTNEELVVENDDDAFLFQEGLNKQTTSSPTLTLKASPKADTTVTVDNIDNNIASSWGEQISQDFQQELQMMGGNQHELFINFFSSTSNVETSHHHQLNHSSSSSSIVESEPSLFLDLCDFHHDDQPILEGSDSYNNPSVALTLKNSLNSSQLEECDNDMFFSPEDCDKFFNVDSVDQDDEQTVMLKGHFINSTNTTTTTTTTTSSNVDDHASNKHCRQGEDGDDIYDLEEMVMDDHLKKAGGANLNCKNLVSERNRRKRLSQQLLALRALVPNITKMDKRSVLVDALNYLRSIQEETSRLVKELKQLDSASIGIETKKDHNGSQIETEKIEDRRFVVKMSCKGGGIGVGGDVLHVFESLGFEITYSTMQRLKPNETNAEMFIRVRKPVGKMTEEKLKESITSMALRMGLTLQCS</sequence>
<dbReference type="Gene3D" id="4.10.280.10">
    <property type="entry name" value="Helix-loop-helix DNA-binding domain"/>
    <property type="match status" value="1"/>
</dbReference>
<dbReference type="SUPFAM" id="SSF47459">
    <property type="entry name" value="HLH, helix-loop-helix DNA-binding domain"/>
    <property type="match status" value="1"/>
</dbReference>
<dbReference type="EMBL" id="JBBNAE010000003">
    <property type="protein sequence ID" value="KAK9138026.1"/>
    <property type="molecule type" value="Genomic_DNA"/>
</dbReference>
<evidence type="ECO:0000313" key="6">
    <source>
        <dbReference type="EMBL" id="KAK9138026.1"/>
    </source>
</evidence>
<keyword evidence="4" id="KW-0539">Nucleus</keyword>
<keyword evidence="3" id="KW-0804">Transcription</keyword>
<dbReference type="Pfam" id="PF00010">
    <property type="entry name" value="HLH"/>
    <property type="match status" value="1"/>
</dbReference>
<evidence type="ECO:0000313" key="7">
    <source>
        <dbReference type="Proteomes" id="UP001417504"/>
    </source>
</evidence>
<protein>
    <recommendedName>
        <fullName evidence="5">BHLH domain-containing protein</fullName>
    </recommendedName>
</protein>
<organism evidence="6 7">
    <name type="scientific">Stephania japonica</name>
    <dbReference type="NCBI Taxonomy" id="461633"/>
    <lineage>
        <taxon>Eukaryota</taxon>
        <taxon>Viridiplantae</taxon>
        <taxon>Streptophyta</taxon>
        <taxon>Embryophyta</taxon>
        <taxon>Tracheophyta</taxon>
        <taxon>Spermatophyta</taxon>
        <taxon>Magnoliopsida</taxon>
        <taxon>Ranunculales</taxon>
        <taxon>Menispermaceae</taxon>
        <taxon>Menispermoideae</taxon>
        <taxon>Cissampelideae</taxon>
        <taxon>Stephania</taxon>
    </lineage>
</organism>
<reference evidence="6 7" key="1">
    <citation type="submission" date="2024-01" db="EMBL/GenBank/DDBJ databases">
        <title>Genome assemblies of Stephania.</title>
        <authorList>
            <person name="Yang L."/>
        </authorList>
    </citation>
    <scope>NUCLEOTIDE SEQUENCE [LARGE SCALE GENOMIC DNA]</scope>
    <source>
        <strain evidence="6">QJT</strain>
        <tissue evidence="6">Leaf</tissue>
    </source>
</reference>
<feature type="domain" description="BHLH" evidence="5">
    <location>
        <begin position="246"/>
        <end position="295"/>
    </location>
</feature>
<evidence type="ECO:0000256" key="4">
    <source>
        <dbReference type="ARBA" id="ARBA00023242"/>
    </source>
</evidence>
<name>A0AAP0PEM5_9MAGN</name>
<dbReference type="GO" id="GO:0005634">
    <property type="term" value="C:nucleus"/>
    <property type="evidence" value="ECO:0007669"/>
    <property type="project" value="UniProtKB-SubCell"/>
</dbReference>
<dbReference type="PANTHER" id="PTHR31945:SF26">
    <property type="entry name" value="TRANSCRIPTION FACTOR BHLH35"/>
    <property type="match status" value="1"/>
</dbReference>
<dbReference type="PROSITE" id="PS50888">
    <property type="entry name" value="BHLH"/>
    <property type="match status" value="1"/>
</dbReference>
<evidence type="ECO:0000256" key="2">
    <source>
        <dbReference type="ARBA" id="ARBA00023015"/>
    </source>
</evidence>
<evidence type="ECO:0000256" key="3">
    <source>
        <dbReference type="ARBA" id="ARBA00023163"/>
    </source>
</evidence>
<gene>
    <name evidence="6" type="ORF">Sjap_008620</name>
</gene>
<comment type="caution">
    <text evidence="6">The sequence shown here is derived from an EMBL/GenBank/DDBJ whole genome shotgun (WGS) entry which is preliminary data.</text>
</comment>
<dbReference type="SMART" id="SM00353">
    <property type="entry name" value="HLH"/>
    <property type="match status" value="1"/>
</dbReference>
<dbReference type="AlphaFoldDB" id="A0AAP0PEM5"/>